<feature type="signal peptide" evidence="2">
    <location>
        <begin position="1"/>
        <end position="35"/>
    </location>
</feature>
<evidence type="ECO:0000313" key="3">
    <source>
        <dbReference type="EMBL" id="BAM02384.1"/>
    </source>
</evidence>
<dbReference type="Proteomes" id="UP000007881">
    <property type="component" value="Chromosome"/>
</dbReference>
<dbReference type="RefSeq" id="WP_014435604.1">
    <property type="nucleotide sequence ID" value="NC_017080.1"/>
</dbReference>
<evidence type="ECO:0000256" key="1">
    <source>
        <dbReference type="SAM" id="MobiDB-lite"/>
    </source>
</evidence>
<dbReference type="KEGG" id="phm:PSMK_02250"/>
<keyword evidence="4" id="KW-1185">Reference proteome</keyword>
<dbReference type="EMBL" id="AP012338">
    <property type="protein sequence ID" value="BAM02384.1"/>
    <property type="molecule type" value="Genomic_DNA"/>
</dbReference>
<proteinExistence type="predicted"/>
<dbReference type="STRING" id="1142394.PSMK_02250"/>
<dbReference type="AlphaFoldDB" id="I0IAU6"/>
<organism evidence="3 4">
    <name type="scientific">Phycisphaera mikurensis (strain NBRC 102666 / KCTC 22515 / FYK2301M01)</name>
    <dbReference type="NCBI Taxonomy" id="1142394"/>
    <lineage>
        <taxon>Bacteria</taxon>
        <taxon>Pseudomonadati</taxon>
        <taxon>Planctomycetota</taxon>
        <taxon>Phycisphaerae</taxon>
        <taxon>Phycisphaerales</taxon>
        <taxon>Phycisphaeraceae</taxon>
        <taxon>Phycisphaera</taxon>
    </lineage>
</organism>
<name>I0IAU6_PHYMF</name>
<dbReference type="HOGENOM" id="CLU_1203923_0_0_0"/>
<feature type="region of interest" description="Disordered" evidence="1">
    <location>
        <begin position="157"/>
        <end position="212"/>
    </location>
</feature>
<sequence length="230" mass="23385">MLPTPRRLPLPLRPVLLACGLAATGLGLPVAGCTAADARPAAPPEPPAPAERSGDAGAPGSAAVDRAAAAMRAAGWRVDHRGESLVRSRPRPVPTLLEPLRRGGGGVALAAAGTLGELRDVATIDLSAGPRPAIEVWTERARRPSRRLVIRSSGGVFNDAGSAARDRGDASDPLPGGDTPPTGESRPPEGFFSATRPGGAGPAAGAAGLRWDRWKRNPAAESALRRALGG</sequence>
<feature type="region of interest" description="Disordered" evidence="1">
    <location>
        <begin position="37"/>
        <end position="64"/>
    </location>
</feature>
<evidence type="ECO:0000256" key="2">
    <source>
        <dbReference type="SAM" id="SignalP"/>
    </source>
</evidence>
<protein>
    <submittedName>
        <fullName evidence="3">Uncharacterized protein</fullName>
    </submittedName>
</protein>
<keyword evidence="2" id="KW-0732">Signal</keyword>
<accession>I0IAU6</accession>
<feature type="chain" id="PRO_5003628681" evidence="2">
    <location>
        <begin position="36"/>
        <end position="230"/>
    </location>
</feature>
<feature type="compositionally biased region" description="Low complexity" evidence="1">
    <location>
        <begin position="171"/>
        <end position="183"/>
    </location>
</feature>
<reference evidence="3 4" key="1">
    <citation type="submission" date="2012-02" db="EMBL/GenBank/DDBJ databases">
        <title>Complete genome sequence of Phycisphaera mikurensis NBRC 102666.</title>
        <authorList>
            <person name="Ankai A."/>
            <person name="Hosoyama A."/>
            <person name="Terui Y."/>
            <person name="Sekine M."/>
            <person name="Fukai R."/>
            <person name="Kato Y."/>
            <person name="Nakamura S."/>
            <person name="Yamada-Narita S."/>
            <person name="Kawakoshi A."/>
            <person name="Fukunaga Y."/>
            <person name="Yamazaki S."/>
            <person name="Fujita N."/>
        </authorList>
    </citation>
    <scope>NUCLEOTIDE SEQUENCE [LARGE SCALE GENOMIC DNA]</scope>
    <source>
        <strain evidence="4">NBRC 102666 / KCTC 22515 / FYK2301M01</strain>
    </source>
</reference>
<evidence type="ECO:0000313" key="4">
    <source>
        <dbReference type="Proteomes" id="UP000007881"/>
    </source>
</evidence>
<gene>
    <name evidence="3" type="ordered locus">PSMK_02250</name>
</gene>